<evidence type="ECO:0000313" key="3">
    <source>
        <dbReference type="Proteomes" id="UP000023152"/>
    </source>
</evidence>
<dbReference type="EMBL" id="ASPP01021953">
    <property type="protein sequence ID" value="ETO11855.1"/>
    <property type="molecule type" value="Genomic_DNA"/>
</dbReference>
<evidence type="ECO:0000313" key="2">
    <source>
        <dbReference type="EMBL" id="ETO11855.1"/>
    </source>
</evidence>
<comment type="caution">
    <text evidence="2">The sequence shown here is derived from an EMBL/GenBank/DDBJ whole genome shotgun (WGS) entry which is preliminary data.</text>
</comment>
<gene>
    <name evidence="2" type="ORF">RFI_25521</name>
</gene>
<dbReference type="Proteomes" id="UP000023152">
    <property type="component" value="Unassembled WGS sequence"/>
</dbReference>
<sequence length="472" mass="54614">MNVDLQSSPVGFMERFVFSENRDEALKELVEGSEEYYEYKLLHMNAKIEQEISHDDNKKKEEIIKEMKELHKEVRESEKLKNNGTLKNLILRNEMHYLNGGKEGVVNTEELWKYIKDYTGVPKYTKETNRILIQAGSSDPDQEEEVKSKESVIDGNGFVKEKLKRQLDLYMDKTHDTTIHGYMGQEGMMEYLCNAENMQWIMDEAKNKTPADKTKQRKCRQLIENLLGLDCCVYNTHWIDLVELDLNTKDSNNSNVPFGSRHSHQYLTLNQLNDLLSSSPHLIQDTNFITSYFIKSLPQECIPFCNDESFSYETMPPLVFDAFRATIISFIQKYLTLPLHSSIKAILLAFLIRSQFEKDGSFDAKHLIEYLRIPKESDYNQTIVSIYRYCHQKFEKQAADPADVTLDNGTTTTTTTTGEPQTTSDGTSEKQKVKPVMIGFGDFITNFESFGPFGRFGRDTTFVRDAVNYFFH</sequence>
<feature type="non-terminal residue" evidence="2">
    <location>
        <position position="472"/>
    </location>
</feature>
<feature type="compositionally biased region" description="Low complexity" evidence="1">
    <location>
        <begin position="403"/>
        <end position="426"/>
    </location>
</feature>
<proteinExistence type="predicted"/>
<reference evidence="2 3" key="1">
    <citation type="journal article" date="2013" name="Curr. Biol.">
        <title>The Genome of the Foraminiferan Reticulomyxa filosa.</title>
        <authorList>
            <person name="Glockner G."/>
            <person name="Hulsmann N."/>
            <person name="Schleicher M."/>
            <person name="Noegel A.A."/>
            <person name="Eichinger L."/>
            <person name="Gallinger C."/>
            <person name="Pawlowski J."/>
            <person name="Sierra R."/>
            <person name="Euteneuer U."/>
            <person name="Pillet L."/>
            <person name="Moustafa A."/>
            <person name="Platzer M."/>
            <person name="Groth M."/>
            <person name="Szafranski K."/>
            <person name="Schliwa M."/>
        </authorList>
    </citation>
    <scope>NUCLEOTIDE SEQUENCE [LARGE SCALE GENOMIC DNA]</scope>
</reference>
<feature type="region of interest" description="Disordered" evidence="1">
    <location>
        <begin position="402"/>
        <end position="431"/>
    </location>
</feature>
<protein>
    <submittedName>
        <fullName evidence="2">Uncharacterized protein</fullName>
    </submittedName>
</protein>
<evidence type="ECO:0000256" key="1">
    <source>
        <dbReference type="SAM" id="MobiDB-lite"/>
    </source>
</evidence>
<keyword evidence="3" id="KW-1185">Reference proteome</keyword>
<name>X6MFP5_RETFI</name>
<organism evidence="2 3">
    <name type="scientific">Reticulomyxa filosa</name>
    <dbReference type="NCBI Taxonomy" id="46433"/>
    <lineage>
        <taxon>Eukaryota</taxon>
        <taxon>Sar</taxon>
        <taxon>Rhizaria</taxon>
        <taxon>Retaria</taxon>
        <taxon>Foraminifera</taxon>
        <taxon>Monothalamids</taxon>
        <taxon>Reticulomyxidae</taxon>
        <taxon>Reticulomyxa</taxon>
    </lineage>
</organism>
<dbReference type="AlphaFoldDB" id="X6MFP5"/>
<accession>X6MFP5</accession>